<gene>
    <name evidence="2" type="ORF">GCM10018781_33350</name>
</gene>
<dbReference type="RefSeq" id="WP_190211619.1">
    <property type="nucleotide sequence ID" value="NZ_BNBO01000016.1"/>
</dbReference>
<accession>A0A919FTI8</accession>
<reference evidence="2" key="1">
    <citation type="journal article" date="2014" name="Int. J. Syst. Evol. Microbiol.">
        <title>Complete genome sequence of Corynebacterium casei LMG S-19264T (=DSM 44701T), isolated from a smear-ripened cheese.</title>
        <authorList>
            <consortium name="US DOE Joint Genome Institute (JGI-PGF)"/>
            <person name="Walter F."/>
            <person name="Albersmeier A."/>
            <person name="Kalinowski J."/>
            <person name="Ruckert C."/>
        </authorList>
    </citation>
    <scope>NUCLEOTIDE SEQUENCE</scope>
    <source>
        <strain evidence="2">JCM 4646</strain>
    </source>
</reference>
<dbReference type="EMBL" id="BNBO01000016">
    <property type="protein sequence ID" value="GHH71671.1"/>
    <property type="molecule type" value="Genomic_DNA"/>
</dbReference>
<dbReference type="GO" id="GO:0009231">
    <property type="term" value="P:riboflavin biosynthetic process"/>
    <property type="evidence" value="ECO:0007669"/>
    <property type="project" value="InterPro"/>
</dbReference>
<protein>
    <submittedName>
        <fullName evidence="2">Deaminase</fullName>
    </submittedName>
</protein>
<dbReference type="SUPFAM" id="SSF53597">
    <property type="entry name" value="Dihydrofolate reductase-like"/>
    <property type="match status" value="1"/>
</dbReference>
<dbReference type="Proteomes" id="UP000617734">
    <property type="component" value="Unassembled WGS sequence"/>
</dbReference>
<keyword evidence="3" id="KW-1185">Reference proteome</keyword>
<proteinExistence type="predicted"/>
<dbReference type="AlphaFoldDB" id="A0A919FTI8"/>
<dbReference type="Gene3D" id="3.40.430.10">
    <property type="entry name" value="Dihydrofolate Reductase, subunit A"/>
    <property type="match status" value="1"/>
</dbReference>
<dbReference type="GeneID" id="95353763"/>
<evidence type="ECO:0000313" key="2">
    <source>
        <dbReference type="EMBL" id="GHH71671.1"/>
    </source>
</evidence>
<reference evidence="2" key="2">
    <citation type="submission" date="2020-09" db="EMBL/GenBank/DDBJ databases">
        <authorList>
            <person name="Sun Q."/>
            <person name="Ohkuma M."/>
        </authorList>
    </citation>
    <scope>NUCLEOTIDE SEQUENCE</scope>
    <source>
        <strain evidence="2">JCM 4646</strain>
    </source>
</reference>
<evidence type="ECO:0000313" key="3">
    <source>
        <dbReference type="Proteomes" id="UP000617734"/>
    </source>
</evidence>
<dbReference type="PANTHER" id="PTHR38011">
    <property type="entry name" value="DIHYDROFOLATE REDUCTASE FAMILY PROTEIN (AFU_ORTHOLOGUE AFUA_8G06820)"/>
    <property type="match status" value="1"/>
</dbReference>
<dbReference type="InterPro" id="IPR024072">
    <property type="entry name" value="DHFR-like_dom_sf"/>
</dbReference>
<comment type="caution">
    <text evidence="2">The sequence shown here is derived from an EMBL/GenBank/DDBJ whole genome shotgun (WGS) entry which is preliminary data.</text>
</comment>
<dbReference type="GO" id="GO:0008703">
    <property type="term" value="F:5-amino-6-(5-phosphoribosylamino)uracil reductase activity"/>
    <property type="evidence" value="ECO:0007669"/>
    <property type="project" value="InterPro"/>
</dbReference>
<feature type="domain" description="Bacterial bifunctional deaminase-reductase C-terminal" evidence="1">
    <location>
        <begin position="9"/>
        <end position="180"/>
    </location>
</feature>
<organism evidence="2 3">
    <name type="scientific">Kitasatospora indigofera</name>
    <dbReference type="NCBI Taxonomy" id="67307"/>
    <lineage>
        <taxon>Bacteria</taxon>
        <taxon>Bacillati</taxon>
        <taxon>Actinomycetota</taxon>
        <taxon>Actinomycetes</taxon>
        <taxon>Kitasatosporales</taxon>
        <taxon>Streptomycetaceae</taxon>
        <taxon>Kitasatospora</taxon>
    </lineage>
</organism>
<dbReference type="InterPro" id="IPR002734">
    <property type="entry name" value="RibDG_C"/>
</dbReference>
<evidence type="ECO:0000259" key="1">
    <source>
        <dbReference type="Pfam" id="PF01872"/>
    </source>
</evidence>
<sequence>MRQLTYYVGTTLDGFIAGPDGQFDFFPFEGDLAAALLAEYPETIPAHGRGPLGLDGAANKRFDTVLMGRATYEPGLAAGVAGPYPHLRQYVFSRTLARPDPAVEIVSTDPAAFVRDLKRQDGAGIWLCGGADLAGQLLAEIDELVIKRYPVVIGSGTPLFRAPFLPAGFTLTDSRVFNTGATITTYATNQK</sequence>
<dbReference type="Pfam" id="PF01872">
    <property type="entry name" value="RibD_C"/>
    <property type="match status" value="1"/>
</dbReference>
<dbReference type="PANTHER" id="PTHR38011:SF11">
    <property type="entry name" value="2,5-DIAMINO-6-RIBOSYLAMINO-4(3H)-PYRIMIDINONE 5'-PHOSPHATE REDUCTASE"/>
    <property type="match status" value="1"/>
</dbReference>
<dbReference type="InterPro" id="IPR050765">
    <property type="entry name" value="Riboflavin_Biosynth_HTPR"/>
</dbReference>
<name>A0A919FTI8_9ACTN</name>